<dbReference type="RefSeq" id="WP_107574617.1">
    <property type="nucleotide sequence ID" value="NZ_PZPL01000001.1"/>
</dbReference>
<organism evidence="2 3">
    <name type="scientific">Rathayibacter caricis DSM 15933</name>
    <dbReference type="NCBI Taxonomy" id="1328867"/>
    <lineage>
        <taxon>Bacteria</taxon>
        <taxon>Bacillati</taxon>
        <taxon>Actinomycetota</taxon>
        <taxon>Actinomycetes</taxon>
        <taxon>Micrococcales</taxon>
        <taxon>Microbacteriaceae</taxon>
        <taxon>Rathayibacter</taxon>
    </lineage>
</organism>
<evidence type="ECO:0000256" key="1">
    <source>
        <dbReference type="SAM" id="SignalP"/>
    </source>
</evidence>
<proteinExistence type="predicted"/>
<gene>
    <name evidence="2" type="ORF">C1I63_09535</name>
</gene>
<keyword evidence="1" id="KW-0732">Signal</keyword>
<name>A0A2T4UU71_9MICO</name>
<dbReference type="Proteomes" id="UP000241085">
    <property type="component" value="Unassembled WGS sequence"/>
</dbReference>
<dbReference type="AlphaFoldDB" id="A0A2T4UU71"/>
<dbReference type="PROSITE" id="PS51257">
    <property type="entry name" value="PROKAR_LIPOPROTEIN"/>
    <property type="match status" value="1"/>
</dbReference>
<reference evidence="2 3" key="1">
    <citation type="submission" date="2018-03" db="EMBL/GenBank/DDBJ databases">
        <title>Bacteriophage NCPPB3778 and a type I-E CRISPR drive the evolution of the US Biological Select Agent, Rathayibacter toxicus.</title>
        <authorList>
            <person name="Davis E.W.II."/>
            <person name="Tabima J.F."/>
            <person name="Weisberg A.J."/>
            <person name="Dantas Lopes L."/>
            <person name="Wiseman M.S."/>
            <person name="Wiseman M.S."/>
            <person name="Pupko T."/>
            <person name="Belcher M.S."/>
            <person name="Sechler A.J."/>
            <person name="Tancos M.A."/>
            <person name="Schroeder B.K."/>
            <person name="Murray T.D."/>
            <person name="Luster D.G."/>
            <person name="Schneider W.L."/>
            <person name="Rogers E."/>
            <person name="Andreote F.D."/>
            <person name="Grunwald N.J."/>
            <person name="Putnam M.L."/>
            <person name="Chang J.H."/>
        </authorList>
    </citation>
    <scope>NUCLEOTIDE SEQUENCE [LARGE SCALE GENOMIC DNA]</scope>
    <source>
        <strain evidence="2 3">DSM 15933</strain>
    </source>
</reference>
<dbReference type="EMBL" id="PZPL01000001">
    <property type="protein sequence ID" value="PTL73066.1"/>
    <property type="molecule type" value="Genomic_DNA"/>
</dbReference>
<evidence type="ECO:0000313" key="2">
    <source>
        <dbReference type="EMBL" id="PTL73066.1"/>
    </source>
</evidence>
<feature type="signal peptide" evidence="1">
    <location>
        <begin position="1"/>
        <end position="24"/>
    </location>
</feature>
<comment type="caution">
    <text evidence="2">The sequence shown here is derived from an EMBL/GenBank/DDBJ whole genome shotgun (WGS) entry which is preliminary data.</text>
</comment>
<evidence type="ECO:0008006" key="4">
    <source>
        <dbReference type="Google" id="ProtNLM"/>
    </source>
</evidence>
<evidence type="ECO:0000313" key="3">
    <source>
        <dbReference type="Proteomes" id="UP000241085"/>
    </source>
</evidence>
<keyword evidence="3" id="KW-1185">Reference proteome</keyword>
<protein>
    <recommendedName>
        <fullName evidence="4">DUF3558 domain-containing protein</fullName>
    </recommendedName>
</protein>
<sequence length="188" mass="18885">MIRSPRLALPAAALVLALAGCSGGAVDIPESSQPTIATQEPGASVAPQQTAEPVVPSPTIETLDCEAVLPVETIESVLELPSGFATPGEQPAGCAWTMAGNPSALLLQTATEATLAEVSTRQAATPGALASDLGEAAFFRPADAALDPASTLTVLSGDRLLSLRSSVGDQAALETLAEDVIAALDAEE</sequence>
<feature type="chain" id="PRO_5015575712" description="DUF3558 domain-containing protein" evidence="1">
    <location>
        <begin position="25"/>
        <end position="188"/>
    </location>
</feature>
<accession>A0A2T4UU71</accession>